<dbReference type="PROSITE" id="PS50885">
    <property type="entry name" value="HAMP"/>
    <property type="match status" value="1"/>
</dbReference>
<dbReference type="GO" id="GO:0005886">
    <property type="term" value="C:plasma membrane"/>
    <property type="evidence" value="ECO:0007669"/>
    <property type="project" value="TreeGrafter"/>
</dbReference>
<dbReference type="PANTHER" id="PTHR43531">
    <property type="entry name" value="PROTEIN ICFG"/>
    <property type="match status" value="1"/>
</dbReference>
<comment type="caution">
    <text evidence="9">The sequence shown here is derived from an EMBL/GenBank/DDBJ whole genome shotgun (WGS) entry which is preliminary data.</text>
</comment>
<feature type="region of interest" description="Disordered" evidence="5">
    <location>
        <begin position="517"/>
        <end position="578"/>
    </location>
</feature>
<proteinExistence type="inferred from homology"/>
<dbReference type="InterPro" id="IPR004089">
    <property type="entry name" value="MCPsignal_dom"/>
</dbReference>
<feature type="transmembrane region" description="Helical" evidence="6">
    <location>
        <begin position="7"/>
        <end position="27"/>
    </location>
</feature>
<name>A0A4R5W4X4_9BURK</name>
<comment type="similarity">
    <text evidence="3">Belongs to the methyl-accepting chemotaxis (MCP) protein family.</text>
</comment>
<dbReference type="InterPro" id="IPR024478">
    <property type="entry name" value="HlyB_4HB_MCP"/>
</dbReference>
<feature type="domain" description="Methyl-accepting transducer" evidence="7">
    <location>
        <begin position="264"/>
        <end position="493"/>
    </location>
</feature>
<sequence>MSIAKRMYLLILIVVVGLVGLGGISLYQINRVFTAANYSTINVVPSLIVLDDASTAFMRVRTTLWQFIDQTDNQKRNDAAEKIKGLRQVTLDKLAHYEKEEVSDETDRNLLLEDRKAVLAFFDAVDKISAMIAEGKVEESRQFLFNQKDVIAKSVEVFKAHNAYNLVIAKKAESDANSIVASARWQAVLLAVLVAAAVAAIGLLVTRRLIKSLDYAIYISEKVASGDLTEKIDESSKDEFGLLLHALKTMNDSLLNIVGQVRSGTDTITAASSEIAHGNMELSSRTETQASSLEETAASMEELTSTVKQNADNARQANQLAATASEVAAKGGAVVSEVVETMGAINESSKKIVDIISVIDGIAFQTNILALNAAVEAARAGEQGRGFAVVASEVRNLAQRSAAAAKEIKELIGNSVEKVEMGSKLVDQAGSTMSEVVGSIRRVNDIMAEITAASQEQSLGIAQVNDAIIQMDSVTQQNAALVEEAAAAAGAMQEQAAMLTQVVSIFKMNEAQSGNAGYAARAQPLKTPQVEKKSPPRIATQSTTSTRKISSAATSSTSASSSKSSSASSTAHDGWEEF</sequence>
<dbReference type="OrthoDB" id="8576332at2"/>
<dbReference type="SMART" id="SM00283">
    <property type="entry name" value="MA"/>
    <property type="match status" value="1"/>
</dbReference>
<dbReference type="Pfam" id="PF00672">
    <property type="entry name" value="HAMP"/>
    <property type="match status" value="1"/>
</dbReference>
<evidence type="ECO:0000256" key="5">
    <source>
        <dbReference type="SAM" id="MobiDB-lite"/>
    </source>
</evidence>
<dbReference type="Pfam" id="PF00015">
    <property type="entry name" value="MCPsignal"/>
    <property type="match status" value="1"/>
</dbReference>
<keyword evidence="6" id="KW-0812">Transmembrane</keyword>
<dbReference type="PRINTS" id="PR00260">
    <property type="entry name" value="CHEMTRNSDUCR"/>
</dbReference>
<evidence type="ECO:0000256" key="2">
    <source>
        <dbReference type="ARBA" id="ARBA00022481"/>
    </source>
</evidence>
<evidence type="ECO:0000313" key="10">
    <source>
        <dbReference type="Proteomes" id="UP000294829"/>
    </source>
</evidence>
<dbReference type="RefSeq" id="WP_133324448.1">
    <property type="nucleotide sequence ID" value="NZ_SMYL01000001.1"/>
</dbReference>
<dbReference type="PANTHER" id="PTHR43531:SF14">
    <property type="entry name" value="METHYL-ACCEPTING CHEMOTAXIS PROTEIN I-RELATED"/>
    <property type="match status" value="1"/>
</dbReference>
<dbReference type="GO" id="GO:0004888">
    <property type="term" value="F:transmembrane signaling receptor activity"/>
    <property type="evidence" value="ECO:0007669"/>
    <property type="project" value="InterPro"/>
</dbReference>
<dbReference type="SMART" id="SM00304">
    <property type="entry name" value="HAMP"/>
    <property type="match status" value="1"/>
</dbReference>
<feature type="transmembrane region" description="Helical" evidence="6">
    <location>
        <begin position="185"/>
        <end position="205"/>
    </location>
</feature>
<dbReference type="AlphaFoldDB" id="A0A4R5W4X4"/>
<dbReference type="Proteomes" id="UP000294829">
    <property type="component" value="Unassembled WGS sequence"/>
</dbReference>
<keyword evidence="4" id="KW-0807">Transducer</keyword>
<dbReference type="EMBL" id="SMYL01000001">
    <property type="protein sequence ID" value="TDK68108.1"/>
    <property type="molecule type" value="Genomic_DNA"/>
</dbReference>
<gene>
    <name evidence="9" type="ORF">E2I14_00715</name>
</gene>
<dbReference type="Pfam" id="PF12729">
    <property type="entry name" value="4HB_MCP_1"/>
    <property type="match status" value="1"/>
</dbReference>
<dbReference type="GO" id="GO:0006935">
    <property type="term" value="P:chemotaxis"/>
    <property type="evidence" value="ECO:0007669"/>
    <property type="project" value="InterPro"/>
</dbReference>
<keyword evidence="2" id="KW-0488">Methylation</keyword>
<organism evidence="9 10">
    <name type="scientific">Sapientia aquatica</name>
    <dbReference type="NCBI Taxonomy" id="1549640"/>
    <lineage>
        <taxon>Bacteria</taxon>
        <taxon>Pseudomonadati</taxon>
        <taxon>Pseudomonadota</taxon>
        <taxon>Betaproteobacteria</taxon>
        <taxon>Burkholderiales</taxon>
        <taxon>Oxalobacteraceae</taxon>
        <taxon>Sapientia</taxon>
    </lineage>
</organism>
<keyword evidence="10" id="KW-1185">Reference proteome</keyword>
<evidence type="ECO:0000256" key="1">
    <source>
        <dbReference type="ARBA" id="ARBA00004370"/>
    </source>
</evidence>
<feature type="domain" description="HAMP" evidence="8">
    <location>
        <begin position="207"/>
        <end position="259"/>
    </location>
</feature>
<evidence type="ECO:0000313" key="9">
    <source>
        <dbReference type="EMBL" id="TDK68108.1"/>
    </source>
</evidence>
<evidence type="ECO:0000256" key="3">
    <source>
        <dbReference type="ARBA" id="ARBA00029447"/>
    </source>
</evidence>
<dbReference type="SUPFAM" id="SSF58104">
    <property type="entry name" value="Methyl-accepting chemotaxis protein (MCP) signaling domain"/>
    <property type="match status" value="1"/>
</dbReference>
<evidence type="ECO:0000256" key="6">
    <source>
        <dbReference type="SAM" id="Phobius"/>
    </source>
</evidence>
<accession>A0A4R5W4X4</accession>
<evidence type="ECO:0000256" key="4">
    <source>
        <dbReference type="PROSITE-ProRule" id="PRU00284"/>
    </source>
</evidence>
<reference evidence="9 10" key="1">
    <citation type="submission" date="2019-03" db="EMBL/GenBank/DDBJ databases">
        <title>Sapientia aquatica gen. nov., sp. nov., isolated from a crater lake.</title>
        <authorList>
            <person name="Felfoldi T."/>
            <person name="Szabo A."/>
            <person name="Toth E."/>
            <person name="Schumann P."/>
            <person name="Keki Z."/>
            <person name="Marialigeti K."/>
            <person name="Mathe I."/>
        </authorList>
    </citation>
    <scope>NUCLEOTIDE SEQUENCE [LARGE SCALE GENOMIC DNA]</scope>
    <source>
        <strain evidence="9 10">SA-152</strain>
    </source>
</reference>
<protein>
    <submittedName>
        <fullName evidence="9">HAMP domain-containing protein</fullName>
    </submittedName>
</protein>
<dbReference type="InterPro" id="IPR003660">
    <property type="entry name" value="HAMP_dom"/>
</dbReference>
<dbReference type="InterPro" id="IPR004090">
    <property type="entry name" value="Chemotax_Me-accpt_rcpt"/>
</dbReference>
<keyword evidence="6" id="KW-0472">Membrane</keyword>
<dbReference type="CDD" id="cd11386">
    <property type="entry name" value="MCP_signal"/>
    <property type="match status" value="1"/>
</dbReference>
<dbReference type="Gene3D" id="1.10.287.950">
    <property type="entry name" value="Methyl-accepting chemotaxis protein"/>
    <property type="match status" value="1"/>
</dbReference>
<dbReference type="InterPro" id="IPR051310">
    <property type="entry name" value="MCP_chemotaxis"/>
</dbReference>
<feature type="compositionally biased region" description="Low complexity" evidence="5">
    <location>
        <begin position="542"/>
        <end position="571"/>
    </location>
</feature>
<comment type="subcellular location">
    <subcellularLocation>
        <location evidence="1">Membrane</location>
    </subcellularLocation>
</comment>
<keyword evidence="6" id="KW-1133">Transmembrane helix</keyword>
<evidence type="ECO:0000259" key="7">
    <source>
        <dbReference type="PROSITE" id="PS50111"/>
    </source>
</evidence>
<dbReference type="CDD" id="cd06225">
    <property type="entry name" value="HAMP"/>
    <property type="match status" value="1"/>
</dbReference>
<evidence type="ECO:0000259" key="8">
    <source>
        <dbReference type="PROSITE" id="PS50885"/>
    </source>
</evidence>
<dbReference type="FunFam" id="1.10.287.950:FF:000001">
    <property type="entry name" value="Methyl-accepting chemotaxis sensory transducer"/>
    <property type="match status" value="1"/>
</dbReference>
<dbReference type="PROSITE" id="PS50111">
    <property type="entry name" value="CHEMOTAXIS_TRANSDUC_2"/>
    <property type="match status" value="1"/>
</dbReference>
<dbReference type="GO" id="GO:0007165">
    <property type="term" value="P:signal transduction"/>
    <property type="evidence" value="ECO:0007669"/>
    <property type="project" value="UniProtKB-KW"/>
</dbReference>